<dbReference type="STRING" id="720554.Clocl_1669"/>
<feature type="domain" description="Metallo-beta-lactamase" evidence="1">
    <location>
        <begin position="43"/>
        <end position="220"/>
    </location>
</feature>
<reference evidence="2 3" key="2">
    <citation type="journal article" date="2012" name="Stand. Genomic Sci.">
        <title>Complete Genome Sequence of Clostridium clariflavum DSM 19732.</title>
        <authorList>
            <person name="Izquierdo J.A."/>
            <person name="Goodwin L."/>
            <person name="Davenport K.W."/>
            <person name="Teshima H."/>
            <person name="Bruce D."/>
            <person name="Detter C."/>
            <person name="Tapia R."/>
            <person name="Han S."/>
            <person name="Land M."/>
            <person name="Hauser L."/>
            <person name="Jeffries C.D."/>
            <person name="Han J."/>
            <person name="Pitluck S."/>
            <person name="Nolan M."/>
            <person name="Chen A."/>
            <person name="Huntemann M."/>
            <person name="Mavromatis K."/>
            <person name="Mikhailova N."/>
            <person name="Liolios K."/>
            <person name="Woyke T."/>
            <person name="Lynd L.R."/>
        </authorList>
    </citation>
    <scope>NUCLEOTIDE SEQUENCE [LARGE SCALE GENOMIC DNA]</scope>
    <source>
        <strain evidence="3">DSM 19732 / NBRC 101661 / EBR45</strain>
    </source>
</reference>
<dbReference type="InterPro" id="IPR050855">
    <property type="entry name" value="NDM-1-like"/>
</dbReference>
<keyword evidence="2" id="KW-0378">Hydrolase</keyword>
<reference evidence="3" key="1">
    <citation type="submission" date="2011-12" db="EMBL/GenBank/DDBJ databases">
        <title>Complete sequence of Clostridium clariflavum DSM 19732.</title>
        <authorList>
            <consortium name="US DOE Joint Genome Institute"/>
            <person name="Lucas S."/>
            <person name="Han J."/>
            <person name="Lapidus A."/>
            <person name="Cheng J.-F."/>
            <person name="Goodwin L."/>
            <person name="Pitluck S."/>
            <person name="Peters L."/>
            <person name="Teshima H."/>
            <person name="Detter J.C."/>
            <person name="Han C."/>
            <person name="Tapia R."/>
            <person name="Land M."/>
            <person name="Hauser L."/>
            <person name="Kyrpides N."/>
            <person name="Ivanova N."/>
            <person name="Pagani I."/>
            <person name="Kitzmiller T."/>
            <person name="Lynd L."/>
            <person name="Izquierdo J."/>
            <person name="Woyke T."/>
        </authorList>
    </citation>
    <scope>NUCLEOTIDE SEQUENCE [LARGE SCALE GENOMIC DNA]</scope>
    <source>
        <strain evidence="3">DSM 19732 / NBRC 101661 / EBR45</strain>
    </source>
</reference>
<dbReference type="KEGG" id="ccl:Clocl_1669"/>
<dbReference type="EMBL" id="CP003065">
    <property type="protein sequence ID" value="AEV68291.1"/>
    <property type="molecule type" value="Genomic_DNA"/>
</dbReference>
<dbReference type="InterPro" id="IPR001279">
    <property type="entry name" value="Metallo-B-lactamas"/>
</dbReference>
<dbReference type="eggNOG" id="COG0491">
    <property type="taxonomic scope" value="Bacteria"/>
</dbReference>
<dbReference type="Gene3D" id="3.60.15.10">
    <property type="entry name" value="Ribonuclease Z/Hydroxyacylglutathione hydrolase-like"/>
    <property type="match status" value="1"/>
</dbReference>
<dbReference type="AlphaFoldDB" id="G8LSI7"/>
<dbReference type="GO" id="GO:0016787">
    <property type="term" value="F:hydrolase activity"/>
    <property type="evidence" value="ECO:0007669"/>
    <property type="project" value="UniProtKB-KW"/>
</dbReference>
<dbReference type="OrthoDB" id="9761531at2"/>
<sequence>MIKNIIWDRLYDIFADIYIKLNFVNPIETGRITGNLFVVRTGTANFYIYKTGQYIIAFDCGYGKSQIKRELLSLGIKPEDITHLFLTHSDFDHAKGLSVFEKAEIYLSSDEEQLITGKKARKFGIIYNFRIKRRYHLLNDNDIVTVGSTKIKAIATPGHTTGSMSYLIDNEKILIIGDAFRIIKGKVYPIKLYNMDSKKHRESIRKLAYIEDVKLVCTGHRGYYDRFDDAIRHWR</sequence>
<dbReference type="RefSeq" id="WP_014254880.1">
    <property type="nucleotide sequence ID" value="NC_016627.1"/>
</dbReference>
<accession>G8LSI7</accession>
<evidence type="ECO:0000313" key="2">
    <source>
        <dbReference type="EMBL" id="AEV68291.1"/>
    </source>
</evidence>
<dbReference type="InterPro" id="IPR036866">
    <property type="entry name" value="RibonucZ/Hydroxyglut_hydro"/>
</dbReference>
<gene>
    <name evidence="2" type="ordered locus">Clocl_1669</name>
</gene>
<organism evidence="2 3">
    <name type="scientific">Acetivibrio clariflavus (strain DSM 19732 / NBRC 101661 / EBR45)</name>
    <name type="common">Clostridium clariflavum</name>
    <dbReference type="NCBI Taxonomy" id="720554"/>
    <lineage>
        <taxon>Bacteria</taxon>
        <taxon>Bacillati</taxon>
        <taxon>Bacillota</taxon>
        <taxon>Clostridia</taxon>
        <taxon>Eubacteriales</taxon>
        <taxon>Oscillospiraceae</taxon>
        <taxon>Acetivibrio</taxon>
    </lineage>
</organism>
<dbReference type="Proteomes" id="UP000005435">
    <property type="component" value="Chromosome"/>
</dbReference>
<dbReference type="SUPFAM" id="SSF56281">
    <property type="entry name" value="Metallo-hydrolase/oxidoreductase"/>
    <property type="match status" value="1"/>
</dbReference>
<protein>
    <submittedName>
        <fullName evidence="2">Zn-dependent hydrolase, glyoxylase</fullName>
    </submittedName>
</protein>
<dbReference type="PANTHER" id="PTHR42951">
    <property type="entry name" value="METALLO-BETA-LACTAMASE DOMAIN-CONTAINING"/>
    <property type="match status" value="1"/>
</dbReference>
<dbReference type="HOGENOM" id="CLU_090346_0_0_9"/>
<dbReference type="SMART" id="SM00849">
    <property type="entry name" value="Lactamase_B"/>
    <property type="match status" value="1"/>
</dbReference>
<evidence type="ECO:0000313" key="3">
    <source>
        <dbReference type="Proteomes" id="UP000005435"/>
    </source>
</evidence>
<proteinExistence type="predicted"/>
<dbReference type="Pfam" id="PF00753">
    <property type="entry name" value="Lactamase_B"/>
    <property type="match status" value="1"/>
</dbReference>
<evidence type="ECO:0000259" key="1">
    <source>
        <dbReference type="SMART" id="SM00849"/>
    </source>
</evidence>
<name>G8LSI7_ACECE</name>
<keyword evidence="3" id="KW-1185">Reference proteome</keyword>